<accession>A0A8H7CXL0</accession>
<dbReference type="Proteomes" id="UP000620124">
    <property type="component" value="Unassembled WGS sequence"/>
</dbReference>
<dbReference type="EMBL" id="JACAZI010000008">
    <property type="protein sequence ID" value="KAF7354040.1"/>
    <property type="molecule type" value="Genomic_DNA"/>
</dbReference>
<evidence type="ECO:0000313" key="2">
    <source>
        <dbReference type="Proteomes" id="UP000620124"/>
    </source>
</evidence>
<name>A0A8H7CXL0_9AGAR</name>
<sequence length="345" mass="38138">MQDSALPREPWDAIIDDLETLRSCALVSLSFLPHSRARIFSHLRAHPTEDGLLRIFTGYSKGHRLLRHAWNLSTFATVSRLSADTAGWRCLQCPLPDLSVTQFSRIPSLLLILALPTLTCIELTGIVGLPVALLGHCPALRSVTLERLYFYERSDFDFMAALIADAASPPAQLEHVSLHLHYHDLEMLVHGILLPQSPPNVSCLRSLTCTHNSLSNHPTIQPLLNGSIASDAPTGAGSPFNLRELSTLHTLTFDVWPGGPIDQWWVDQTVFPPPGQALALVPNIYTYSARPEDVQLARHPDRILAALPCITSVTVKLYPHGDGRTPDGESCRTRSCSICRCWWKG</sequence>
<proteinExistence type="predicted"/>
<dbReference type="OrthoDB" id="2788229at2759"/>
<keyword evidence="2" id="KW-1185">Reference proteome</keyword>
<gene>
    <name evidence="1" type="ORF">MVEN_01090900</name>
</gene>
<comment type="caution">
    <text evidence="1">The sequence shown here is derived from an EMBL/GenBank/DDBJ whole genome shotgun (WGS) entry which is preliminary data.</text>
</comment>
<organism evidence="1 2">
    <name type="scientific">Mycena venus</name>
    <dbReference type="NCBI Taxonomy" id="2733690"/>
    <lineage>
        <taxon>Eukaryota</taxon>
        <taxon>Fungi</taxon>
        <taxon>Dikarya</taxon>
        <taxon>Basidiomycota</taxon>
        <taxon>Agaricomycotina</taxon>
        <taxon>Agaricomycetes</taxon>
        <taxon>Agaricomycetidae</taxon>
        <taxon>Agaricales</taxon>
        <taxon>Marasmiineae</taxon>
        <taxon>Mycenaceae</taxon>
        <taxon>Mycena</taxon>
    </lineage>
</organism>
<dbReference type="AlphaFoldDB" id="A0A8H7CXL0"/>
<reference evidence="1" key="1">
    <citation type="submission" date="2020-05" db="EMBL/GenBank/DDBJ databases">
        <title>Mycena genomes resolve the evolution of fungal bioluminescence.</title>
        <authorList>
            <person name="Tsai I.J."/>
        </authorList>
    </citation>
    <scope>NUCLEOTIDE SEQUENCE</scope>
    <source>
        <strain evidence="1">CCC161011</strain>
    </source>
</reference>
<evidence type="ECO:0000313" key="1">
    <source>
        <dbReference type="EMBL" id="KAF7354040.1"/>
    </source>
</evidence>
<protein>
    <submittedName>
        <fullName evidence="1">Uncharacterized protein</fullName>
    </submittedName>
</protein>